<keyword evidence="1" id="KW-1133">Transmembrane helix</keyword>
<keyword evidence="1" id="KW-0472">Membrane</keyword>
<keyword evidence="1" id="KW-0812">Transmembrane</keyword>
<evidence type="ECO:0000256" key="1">
    <source>
        <dbReference type="SAM" id="Phobius"/>
    </source>
</evidence>
<reference evidence="2" key="1">
    <citation type="submission" date="2021-04" db="EMBL/GenBank/DDBJ databases">
        <authorList>
            <consortium name="Molecular Ecology Group"/>
        </authorList>
    </citation>
    <scope>NUCLEOTIDE SEQUENCE</scope>
</reference>
<evidence type="ECO:0000313" key="3">
    <source>
        <dbReference type="Proteomes" id="UP000678393"/>
    </source>
</evidence>
<name>A0A8S3YHM7_9EUPU</name>
<comment type="caution">
    <text evidence="2">The sequence shown here is derived from an EMBL/GenBank/DDBJ whole genome shotgun (WGS) entry which is preliminary data.</text>
</comment>
<dbReference type="AlphaFoldDB" id="A0A8S3YHM7"/>
<organism evidence="2 3">
    <name type="scientific">Candidula unifasciata</name>
    <dbReference type="NCBI Taxonomy" id="100452"/>
    <lineage>
        <taxon>Eukaryota</taxon>
        <taxon>Metazoa</taxon>
        <taxon>Spiralia</taxon>
        <taxon>Lophotrochozoa</taxon>
        <taxon>Mollusca</taxon>
        <taxon>Gastropoda</taxon>
        <taxon>Heterobranchia</taxon>
        <taxon>Euthyneura</taxon>
        <taxon>Panpulmonata</taxon>
        <taxon>Eupulmonata</taxon>
        <taxon>Stylommatophora</taxon>
        <taxon>Helicina</taxon>
        <taxon>Helicoidea</taxon>
        <taxon>Geomitridae</taxon>
        <taxon>Candidula</taxon>
    </lineage>
</organism>
<feature type="transmembrane region" description="Helical" evidence="1">
    <location>
        <begin position="12"/>
        <end position="34"/>
    </location>
</feature>
<proteinExistence type="predicted"/>
<dbReference type="Proteomes" id="UP000678393">
    <property type="component" value="Unassembled WGS sequence"/>
</dbReference>
<accession>A0A8S3YHM7</accession>
<sequence>MASLGYHVKNLASLTAFTVAISSCFLLVVVYYMCSFGGTYQRSLYRHENQLGNHVPRIFKRTADPHNQFHYYKNCIPASPSPEDIHKLCSNQECATVHCIRSCRCGDNGCNVSSRTTCFTRACSQFRVKIGQAENEVSLERFSDVLNDYLSRLQDIKDIEVSCSDNSSHLLDRKLDLEINRNDLDSCTLDEVVESKHIKPTGEIHQPNRSKPDVYLIYFRLMSKWESLIKLPRLNSLIEHKRKDMFWNLYSFDNIQSDSFLLDKNLRSVLGVSGVSSSAKTMSLEEVDLLELAMKDGKCVFFHTLTCHKSGIYRKIQEILQ</sequence>
<gene>
    <name evidence="2" type="ORF">CUNI_LOCUS1632</name>
</gene>
<dbReference type="EMBL" id="CAJHNH020000206">
    <property type="protein sequence ID" value="CAG5116074.1"/>
    <property type="molecule type" value="Genomic_DNA"/>
</dbReference>
<feature type="non-terminal residue" evidence="2">
    <location>
        <position position="321"/>
    </location>
</feature>
<protein>
    <submittedName>
        <fullName evidence="2">Uncharacterized protein</fullName>
    </submittedName>
</protein>
<evidence type="ECO:0000313" key="2">
    <source>
        <dbReference type="EMBL" id="CAG5116074.1"/>
    </source>
</evidence>
<keyword evidence="3" id="KW-1185">Reference proteome</keyword>